<dbReference type="InterPro" id="IPR013149">
    <property type="entry name" value="ADH-like_C"/>
</dbReference>
<accession>A0A418Q902</accession>
<dbReference type="GO" id="GO:0008270">
    <property type="term" value="F:zinc ion binding"/>
    <property type="evidence" value="ECO:0007669"/>
    <property type="project" value="InterPro"/>
</dbReference>
<dbReference type="AlphaFoldDB" id="A0A418Q902"/>
<dbReference type="InterPro" id="IPR013154">
    <property type="entry name" value="ADH-like_N"/>
</dbReference>
<dbReference type="InterPro" id="IPR047109">
    <property type="entry name" value="CAD-like"/>
</dbReference>
<comment type="similarity">
    <text evidence="7">Belongs to the zinc-containing alcohol dehydrogenase family.</text>
</comment>
<evidence type="ECO:0000256" key="4">
    <source>
        <dbReference type="ARBA" id="ARBA00023002"/>
    </source>
</evidence>
<keyword evidence="4" id="KW-0560">Oxidoreductase</keyword>
<dbReference type="SMART" id="SM00829">
    <property type="entry name" value="PKS_ER"/>
    <property type="match status" value="1"/>
</dbReference>
<dbReference type="InterPro" id="IPR011032">
    <property type="entry name" value="GroES-like_sf"/>
</dbReference>
<gene>
    <name evidence="9" type="ORF">D3M95_02775</name>
</gene>
<reference evidence="9 10" key="1">
    <citation type="submission" date="2018-09" db="EMBL/GenBank/DDBJ databases">
        <title>Optimization and identification of Corynebacterium falsenii FN1-14 from fish paste.</title>
        <authorList>
            <person name="Daroonpunt R."/>
            <person name="Tanasupawat S."/>
        </authorList>
    </citation>
    <scope>NUCLEOTIDE SEQUENCE [LARGE SCALE GENOMIC DNA]</scope>
    <source>
        <strain evidence="9 10">FN1-14</strain>
    </source>
</reference>
<dbReference type="GO" id="GO:0008106">
    <property type="term" value="F:alcohol dehydrogenase (NADP+) activity"/>
    <property type="evidence" value="ECO:0007669"/>
    <property type="project" value="UniProtKB-EC"/>
</dbReference>
<comment type="catalytic activity">
    <reaction evidence="6">
        <text>a primary alcohol + NADP(+) = an aldehyde + NADPH + H(+)</text>
        <dbReference type="Rhea" id="RHEA:15937"/>
        <dbReference type="ChEBI" id="CHEBI:15378"/>
        <dbReference type="ChEBI" id="CHEBI:15734"/>
        <dbReference type="ChEBI" id="CHEBI:17478"/>
        <dbReference type="ChEBI" id="CHEBI:57783"/>
        <dbReference type="ChEBI" id="CHEBI:58349"/>
        <dbReference type="EC" id="1.1.1.2"/>
    </reaction>
</comment>
<dbReference type="EC" id="1.1.1.2" evidence="5"/>
<dbReference type="EMBL" id="QXJK01000002">
    <property type="protein sequence ID" value="RIX36218.1"/>
    <property type="molecule type" value="Genomic_DNA"/>
</dbReference>
<dbReference type="Proteomes" id="UP000285278">
    <property type="component" value="Unassembled WGS sequence"/>
</dbReference>
<evidence type="ECO:0000256" key="5">
    <source>
        <dbReference type="ARBA" id="ARBA00024074"/>
    </source>
</evidence>
<name>A0A418Q902_9CORY</name>
<dbReference type="PANTHER" id="PTHR42683">
    <property type="entry name" value="ALDEHYDE REDUCTASE"/>
    <property type="match status" value="1"/>
</dbReference>
<dbReference type="SUPFAM" id="SSF50129">
    <property type="entry name" value="GroES-like"/>
    <property type="match status" value="1"/>
</dbReference>
<comment type="cofactor">
    <cofactor evidence="1 7">
        <name>Zn(2+)</name>
        <dbReference type="ChEBI" id="CHEBI:29105"/>
    </cofactor>
</comment>
<dbReference type="Gene3D" id="3.40.50.720">
    <property type="entry name" value="NAD(P)-binding Rossmann-like Domain"/>
    <property type="match status" value="1"/>
</dbReference>
<dbReference type="FunFam" id="3.40.50.720:FF:000022">
    <property type="entry name" value="Cinnamyl alcohol dehydrogenase"/>
    <property type="match status" value="1"/>
</dbReference>
<organism evidence="9 10">
    <name type="scientific">Corynebacterium falsenii</name>
    <dbReference type="NCBI Taxonomy" id="108486"/>
    <lineage>
        <taxon>Bacteria</taxon>
        <taxon>Bacillati</taxon>
        <taxon>Actinomycetota</taxon>
        <taxon>Actinomycetes</taxon>
        <taxon>Mycobacteriales</taxon>
        <taxon>Corynebacteriaceae</taxon>
        <taxon>Corynebacterium</taxon>
    </lineage>
</organism>
<evidence type="ECO:0000256" key="1">
    <source>
        <dbReference type="ARBA" id="ARBA00001947"/>
    </source>
</evidence>
<proteinExistence type="inferred from homology"/>
<keyword evidence="10" id="KW-1185">Reference proteome</keyword>
<dbReference type="RefSeq" id="WP_025403828.1">
    <property type="nucleotide sequence ID" value="NZ_CBCRUA010000002.1"/>
</dbReference>
<sequence>MDIACYAAPGAGEALTKSTLTRRDLRANDCLIKIRWAGICHSDIHTVNGDWPHDNFPLTPGHEIIGEITEVGSDVAKFSVGDIVGIGCLVDSCQECEACQDGDENYCENGATGTYNAPDRIDGTITQGGYSTHIVCREEFLIRIPEAFSDLESHEAAAATPLLCAGITTYSPLKHWGVGPGMNVAIVGMGGLGHVAVKIASAMGADVTVLSHSKAKEEDGRKFGASDYIATGEEGWHENLKGKFNLIINTVSAPMDPAPFLSTLHRNGTMVMLGLPPKPMEIGANQLIGGRRSLAGSAIGGIPETQEMIDFCAEHGITAEAEVIPAEQINEAYERVIDSDVRYRFVIDANTI</sequence>
<dbReference type="Pfam" id="PF00107">
    <property type="entry name" value="ADH_zinc_N"/>
    <property type="match status" value="1"/>
</dbReference>
<comment type="caution">
    <text evidence="9">The sequence shown here is derived from an EMBL/GenBank/DDBJ whole genome shotgun (WGS) entry which is preliminary data.</text>
</comment>
<dbReference type="InterPro" id="IPR020843">
    <property type="entry name" value="ER"/>
</dbReference>
<dbReference type="Gene3D" id="3.90.180.10">
    <property type="entry name" value="Medium-chain alcohol dehydrogenases, catalytic domain"/>
    <property type="match status" value="1"/>
</dbReference>
<evidence type="ECO:0000256" key="6">
    <source>
        <dbReference type="ARBA" id="ARBA00048262"/>
    </source>
</evidence>
<dbReference type="SUPFAM" id="SSF51735">
    <property type="entry name" value="NAD(P)-binding Rossmann-fold domains"/>
    <property type="match status" value="1"/>
</dbReference>
<evidence type="ECO:0000256" key="7">
    <source>
        <dbReference type="RuleBase" id="RU361277"/>
    </source>
</evidence>
<keyword evidence="3 7" id="KW-0862">Zinc</keyword>
<dbReference type="PROSITE" id="PS00059">
    <property type="entry name" value="ADH_ZINC"/>
    <property type="match status" value="1"/>
</dbReference>
<evidence type="ECO:0000256" key="3">
    <source>
        <dbReference type="ARBA" id="ARBA00022833"/>
    </source>
</evidence>
<dbReference type="InterPro" id="IPR002328">
    <property type="entry name" value="ADH_Zn_CS"/>
</dbReference>
<evidence type="ECO:0000256" key="2">
    <source>
        <dbReference type="ARBA" id="ARBA00022723"/>
    </source>
</evidence>
<evidence type="ECO:0000313" key="9">
    <source>
        <dbReference type="EMBL" id="RIX36218.1"/>
    </source>
</evidence>
<dbReference type="Pfam" id="PF08240">
    <property type="entry name" value="ADH_N"/>
    <property type="match status" value="1"/>
</dbReference>
<dbReference type="CDD" id="cd05283">
    <property type="entry name" value="CAD1"/>
    <property type="match status" value="1"/>
</dbReference>
<protein>
    <recommendedName>
        <fullName evidence="5">alcohol dehydrogenase (NADP(+))</fullName>
        <ecNumber evidence="5">1.1.1.2</ecNumber>
    </recommendedName>
</protein>
<feature type="domain" description="Enoyl reductase (ER)" evidence="8">
    <location>
        <begin position="10"/>
        <end position="347"/>
    </location>
</feature>
<dbReference type="OrthoDB" id="3567264at2"/>
<evidence type="ECO:0000313" key="10">
    <source>
        <dbReference type="Proteomes" id="UP000285278"/>
    </source>
</evidence>
<evidence type="ECO:0000259" key="8">
    <source>
        <dbReference type="SMART" id="SM00829"/>
    </source>
</evidence>
<dbReference type="STRING" id="1451189.CFAL_11565"/>
<dbReference type="InterPro" id="IPR036291">
    <property type="entry name" value="NAD(P)-bd_dom_sf"/>
</dbReference>
<keyword evidence="2 7" id="KW-0479">Metal-binding</keyword>